<organism evidence="2 3">
    <name type="scientific">Sphingomonas aurantiaca</name>
    <dbReference type="NCBI Taxonomy" id="185949"/>
    <lineage>
        <taxon>Bacteria</taxon>
        <taxon>Pseudomonadati</taxon>
        <taxon>Pseudomonadota</taxon>
        <taxon>Alphaproteobacteria</taxon>
        <taxon>Sphingomonadales</taxon>
        <taxon>Sphingomonadaceae</taxon>
        <taxon>Sphingomonas</taxon>
    </lineage>
</organism>
<feature type="transmembrane region" description="Helical" evidence="1">
    <location>
        <begin position="44"/>
        <end position="64"/>
    </location>
</feature>
<proteinExistence type="predicted"/>
<keyword evidence="1" id="KW-0472">Membrane</keyword>
<dbReference type="EMBL" id="CABVLI010000042">
    <property type="protein sequence ID" value="VVT22101.1"/>
    <property type="molecule type" value="Genomic_DNA"/>
</dbReference>
<feature type="transmembrane region" description="Helical" evidence="1">
    <location>
        <begin position="17"/>
        <end position="38"/>
    </location>
</feature>
<gene>
    <name evidence="2" type="ORF">SPHINGO391_470303</name>
</gene>
<keyword evidence="1" id="KW-0812">Transmembrane</keyword>
<name>A0A5E7ZTM5_9SPHN</name>
<sequence>MGLVSSFRSLSGTTIEILHIVAGLVAAVGITWAAAWSYPLGWDVIWWCGAAAMVATLAMGIRPLRRARRLDRETRRIEA</sequence>
<evidence type="ECO:0000313" key="2">
    <source>
        <dbReference type="EMBL" id="VVT22101.1"/>
    </source>
</evidence>
<evidence type="ECO:0000256" key="1">
    <source>
        <dbReference type="SAM" id="Phobius"/>
    </source>
</evidence>
<dbReference type="Proteomes" id="UP000326857">
    <property type="component" value="Unassembled WGS sequence"/>
</dbReference>
<keyword evidence="1" id="KW-1133">Transmembrane helix</keyword>
<dbReference type="AlphaFoldDB" id="A0A5E7ZTM5"/>
<protein>
    <submittedName>
        <fullName evidence="2">Uncharacterized protein</fullName>
    </submittedName>
</protein>
<reference evidence="2 3" key="1">
    <citation type="submission" date="2019-09" db="EMBL/GenBank/DDBJ databases">
        <authorList>
            <person name="Dittami M. S."/>
        </authorList>
    </citation>
    <scope>NUCLEOTIDE SEQUENCE [LARGE SCALE GENOMIC DNA]</scope>
    <source>
        <strain evidence="2">SPHINGO391</strain>
    </source>
</reference>
<accession>A0A5E7ZTM5</accession>
<evidence type="ECO:0000313" key="3">
    <source>
        <dbReference type="Proteomes" id="UP000326857"/>
    </source>
</evidence>